<dbReference type="EMBL" id="MN738772">
    <property type="protein sequence ID" value="QHS84059.1"/>
    <property type="molecule type" value="Genomic_DNA"/>
</dbReference>
<protein>
    <submittedName>
        <fullName evidence="2">Uncharacterized protein</fullName>
    </submittedName>
</protein>
<keyword evidence="1" id="KW-0472">Membrane</keyword>
<evidence type="ECO:0000256" key="1">
    <source>
        <dbReference type="SAM" id="Phobius"/>
    </source>
</evidence>
<dbReference type="AlphaFoldDB" id="A0A6C0AVT2"/>
<organism evidence="2">
    <name type="scientific">viral metagenome</name>
    <dbReference type="NCBI Taxonomy" id="1070528"/>
    <lineage>
        <taxon>unclassified sequences</taxon>
        <taxon>metagenomes</taxon>
        <taxon>organismal metagenomes</taxon>
    </lineage>
</organism>
<accession>A0A6C0AVT2</accession>
<sequence length="151" mass="18207">MLYVFILYYYLYILIYNLVTTITIYTKIFYLIKHFTVINIAINTYESYIEYIYNDLMLKKDKCVSIETYNQIYIVKIHNIYKINNDIVVFTNKEGFSPLYTDIKNINTNPSRENVLICYFILKNKLPRELIDYIGQYICDCKSCKHIIYSI</sequence>
<evidence type="ECO:0000313" key="2">
    <source>
        <dbReference type="EMBL" id="QHS84059.1"/>
    </source>
</evidence>
<name>A0A6C0AVT2_9ZZZZ</name>
<proteinExistence type="predicted"/>
<feature type="transmembrane region" description="Helical" evidence="1">
    <location>
        <begin position="6"/>
        <end position="25"/>
    </location>
</feature>
<keyword evidence="1" id="KW-1133">Transmembrane helix</keyword>
<reference evidence="2" key="1">
    <citation type="journal article" date="2020" name="Nature">
        <title>Giant virus diversity and host interactions through global metagenomics.</title>
        <authorList>
            <person name="Schulz F."/>
            <person name="Roux S."/>
            <person name="Paez-Espino D."/>
            <person name="Jungbluth S."/>
            <person name="Walsh D.A."/>
            <person name="Denef V.J."/>
            <person name="McMahon K.D."/>
            <person name="Konstantinidis K.T."/>
            <person name="Eloe-Fadrosh E.A."/>
            <person name="Kyrpides N.C."/>
            <person name="Woyke T."/>
        </authorList>
    </citation>
    <scope>NUCLEOTIDE SEQUENCE</scope>
    <source>
        <strain evidence="2">GVMAG-S-ERX555965-48</strain>
    </source>
</reference>
<keyword evidence="1" id="KW-0812">Transmembrane</keyword>